<proteinExistence type="predicted"/>
<evidence type="ECO:0000313" key="1">
    <source>
        <dbReference type="EMBL" id="KAJ8389050.1"/>
    </source>
</evidence>
<gene>
    <name evidence="1" type="ORF">AAFF_G00124470</name>
</gene>
<comment type="caution">
    <text evidence="1">The sequence shown here is derived from an EMBL/GenBank/DDBJ whole genome shotgun (WGS) entry which is preliminary data.</text>
</comment>
<name>A0AAD7RRS2_9TELE</name>
<dbReference type="AlphaFoldDB" id="A0AAD7RRS2"/>
<protein>
    <submittedName>
        <fullName evidence="1">Uncharacterized protein</fullName>
    </submittedName>
</protein>
<accession>A0AAD7RRS2</accession>
<evidence type="ECO:0000313" key="2">
    <source>
        <dbReference type="Proteomes" id="UP001221898"/>
    </source>
</evidence>
<reference evidence="1" key="1">
    <citation type="journal article" date="2023" name="Science">
        <title>Genome structures resolve the early diversification of teleost fishes.</title>
        <authorList>
            <person name="Parey E."/>
            <person name="Louis A."/>
            <person name="Montfort J."/>
            <person name="Bouchez O."/>
            <person name="Roques C."/>
            <person name="Iampietro C."/>
            <person name="Lluch J."/>
            <person name="Castinel A."/>
            <person name="Donnadieu C."/>
            <person name="Desvignes T."/>
            <person name="Floi Bucao C."/>
            <person name="Jouanno E."/>
            <person name="Wen M."/>
            <person name="Mejri S."/>
            <person name="Dirks R."/>
            <person name="Jansen H."/>
            <person name="Henkel C."/>
            <person name="Chen W.J."/>
            <person name="Zahm M."/>
            <person name="Cabau C."/>
            <person name="Klopp C."/>
            <person name="Thompson A.W."/>
            <person name="Robinson-Rechavi M."/>
            <person name="Braasch I."/>
            <person name="Lecointre G."/>
            <person name="Bobe J."/>
            <person name="Postlethwait J.H."/>
            <person name="Berthelot C."/>
            <person name="Roest Crollius H."/>
            <person name="Guiguen Y."/>
        </authorList>
    </citation>
    <scope>NUCLEOTIDE SEQUENCE</scope>
    <source>
        <strain evidence="1">NC1722</strain>
    </source>
</reference>
<dbReference type="Proteomes" id="UP001221898">
    <property type="component" value="Unassembled WGS sequence"/>
</dbReference>
<keyword evidence="2" id="KW-1185">Reference proteome</keyword>
<dbReference type="EMBL" id="JAINUG010000187">
    <property type="protein sequence ID" value="KAJ8389050.1"/>
    <property type="molecule type" value="Genomic_DNA"/>
</dbReference>
<organism evidence="1 2">
    <name type="scientific">Aldrovandia affinis</name>
    <dbReference type="NCBI Taxonomy" id="143900"/>
    <lineage>
        <taxon>Eukaryota</taxon>
        <taxon>Metazoa</taxon>
        <taxon>Chordata</taxon>
        <taxon>Craniata</taxon>
        <taxon>Vertebrata</taxon>
        <taxon>Euteleostomi</taxon>
        <taxon>Actinopterygii</taxon>
        <taxon>Neopterygii</taxon>
        <taxon>Teleostei</taxon>
        <taxon>Notacanthiformes</taxon>
        <taxon>Halosauridae</taxon>
        <taxon>Aldrovandia</taxon>
    </lineage>
</organism>
<sequence>MNNHVQRTRGSQANTVFQDCISIQESLVVQTECPAARDTETAVAKVNTSAVEVTATSAAAEEAVWRSLWETLRLSGARG</sequence>